<dbReference type="PANTHER" id="PTHR42827">
    <property type="entry name" value="IRON-SULFUR CLUSTER-BINDING PROTEIN-RELATED"/>
    <property type="match status" value="1"/>
</dbReference>
<dbReference type="AlphaFoldDB" id="A0A1F7F366"/>
<protein>
    <recommendedName>
        <fullName evidence="4">4Fe-4S ferredoxin-type domain-containing protein</fullName>
    </recommendedName>
</protein>
<dbReference type="InterPro" id="IPR017900">
    <property type="entry name" value="4Fe4S_Fe_S_CS"/>
</dbReference>
<dbReference type="InterPro" id="IPR017896">
    <property type="entry name" value="4Fe4S_Fe-S-bd"/>
</dbReference>
<keyword evidence="1" id="KW-0479">Metal-binding</keyword>
<dbReference type="GO" id="GO:0051536">
    <property type="term" value="F:iron-sulfur cluster binding"/>
    <property type="evidence" value="ECO:0007669"/>
    <property type="project" value="UniProtKB-KW"/>
</dbReference>
<keyword evidence="2" id="KW-0408">Iron</keyword>
<gene>
    <name evidence="5" type="ORF">A2519_17165</name>
</gene>
<comment type="caution">
    <text evidence="5">The sequence shown here is derived from an EMBL/GenBank/DDBJ whole genome shotgun (WGS) entry which is preliminary data.</text>
</comment>
<dbReference type="PROSITE" id="PS51379">
    <property type="entry name" value="4FE4S_FER_2"/>
    <property type="match status" value="1"/>
</dbReference>
<evidence type="ECO:0000256" key="3">
    <source>
        <dbReference type="ARBA" id="ARBA00023014"/>
    </source>
</evidence>
<evidence type="ECO:0000313" key="5">
    <source>
        <dbReference type="EMBL" id="OGK00987.1"/>
    </source>
</evidence>
<evidence type="ECO:0000259" key="4">
    <source>
        <dbReference type="PROSITE" id="PS51379"/>
    </source>
</evidence>
<dbReference type="EMBL" id="MFYX01000136">
    <property type="protein sequence ID" value="OGK00987.1"/>
    <property type="molecule type" value="Genomic_DNA"/>
</dbReference>
<dbReference type="SUPFAM" id="SSF46548">
    <property type="entry name" value="alpha-helical ferredoxin"/>
    <property type="match status" value="1"/>
</dbReference>
<name>A0A1F7F366_UNCRA</name>
<evidence type="ECO:0000256" key="2">
    <source>
        <dbReference type="ARBA" id="ARBA00023004"/>
    </source>
</evidence>
<dbReference type="PROSITE" id="PS00198">
    <property type="entry name" value="4FE4S_FER_1"/>
    <property type="match status" value="1"/>
</dbReference>
<dbReference type="PANTHER" id="PTHR42827:SF1">
    <property type="entry name" value="IRON-SULFUR CLUSTER-BINDING PROTEIN"/>
    <property type="match status" value="1"/>
</dbReference>
<sequence length="239" mass="26799">MDIQSLIASALPFPDLYATGFADVEGLLSEPYREYQYALVFARKLDDVIIDAIKQGPNRTYLDHYRTINAELSQVINSVSASFDRANIKNQPIKPTWQDSELDASYFENLRTPFSHKMAATRAGLGWIGKTALLVTEKFGPRVRLATILVQEKLFETGVFIESCKCGDCTICVTKCPAQAANGREWNIQTDRDLFYDAFKCRDTARELSLKHMNEKVSLCGICAAVCPKGKKAPGTKWR</sequence>
<accession>A0A1F7F366</accession>
<evidence type="ECO:0000313" key="6">
    <source>
        <dbReference type="Proteomes" id="UP000179243"/>
    </source>
</evidence>
<dbReference type="Pfam" id="PF13484">
    <property type="entry name" value="Fer4_16"/>
    <property type="match status" value="1"/>
</dbReference>
<feature type="domain" description="4Fe-4S ferredoxin-type" evidence="4">
    <location>
        <begin position="157"/>
        <end position="186"/>
    </location>
</feature>
<dbReference type="Proteomes" id="UP000179243">
    <property type="component" value="Unassembled WGS sequence"/>
</dbReference>
<keyword evidence="3" id="KW-0411">Iron-sulfur</keyword>
<reference evidence="5 6" key="1">
    <citation type="journal article" date="2016" name="Nat. Commun.">
        <title>Thousands of microbial genomes shed light on interconnected biogeochemical processes in an aquifer system.</title>
        <authorList>
            <person name="Anantharaman K."/>
            <person name="Brown C.T."/>
            <person name="Hug L.A."/>
            <person name="Sharon I."/>
            <person name="Castelle C.J."/>
            <person name="Probst A.J."/>
            <person name="Thomas B.C."/>
            <person name="Singh A."/>
            <person name="Wilkins M.J."/>
            <person name="Karaoz U."/>
            <person name="Brodie E.L."/>
            <person name="Williams K.H."/>
            <person name="Hubbard S.S."/>
            <person name="Banfield J.F."/>
        </authorList>
    </citation>
    <scope>NUCLEOTIDE SEQUENCE [LARGE SCALE GENOMIC DNA]</scope>
</reference>
<dbReference type="GO" id="GO:0046872">
    <property type="term" value="F:metal ion binding"/>
    <property type="evidence" value="ECO:0007669"/>
    <property type="project" value="UniProtKB-KW"/>
</dbReference>
<proteinExistence type="predicted"/>
<organism evidence="5 6">
    <name type="scientific">Candidatus Raymondbacteria bacterium RIFOXYD12_FULL_49_13</name>
    <dbReference type="NCBI Taxonomy" id="1817890"/>
    <lineage>
        <taxon>Bacteria</taxon>
        <taxon>Raymondiibacteriota</taxon>
    </lineage>
</organism>
<evidence type="ECO:0000256" key="1">
    <source>
        <dbReference type="ARBA" id="ARBA00022723"/>
    </source>
</evidence>